<dbReference type="RefSeq" id="WP_245718899.1">
    <property type="nucleotide sequence ID" value="NZ_FMHV01000002.1"/>
</dbReference>
<comment type="similarity">
    <text evidence="7">Belongs to the binding-protein-dependent transport system permease family.</text>
</comment>
<feature type="transmembrane region" description="Helical" evidence="7">
    <location>
        <begin position="136"/>
        <end position="159"/>
    </location>
</feature>
<dbReference type="PROSITE" id="PS50928">
    <property type="entry name" value="ABC_TM1"/>
    <property type="match status" value="1"/>
</dbReference>
<sequence length="279" mass="30531">MNTRTHPFIRLLQYAALAGFLVFLAFPLVWMVSTAFKTPQEIVSLHPTLIPKHPTLSNFTMALEESSLVRAGMNSLLVAISTALVTVLISLPASYALVRYRTWLRKASLGWILVSQIFPQILIVIPLFMIMKQFQLLNSLVGLVLVYLVWALPFTLWMLQGYVRAIPPELEQAAAVDGAGKVRTLVSVVLPLLAPGLVATSMFTFIISWNEFFLALVFLQNPELNTLPLALARFIGAEGAVRLGPLAAGSLLATLPGLVFFAVLQRRLTSGLMSGSVKG</sequence>
<protein>
    <submittedName>
        <fullName evidence="9">Carbohydrate ABC transporter membrane protein 2, CUT1 family</fullName>
    </submittedName>
</protein>
<dbReference type="GO" id="GO:0055085">
    <property type="term" value="P:transmembrane transport"/>
    <property type="evidence" value="ECO:0007669"/>
    <property type="project" value="InterPro"/>
</dbReference>
<evidence type="ECO:0000256" key="4">
    <source>
        <dbReference type="ARBA" id="ARBA00022692"/>
    </source>
</evidence>
<proteinExistence type="inferred from homology"/>
<evidence type="ECO:0000313" key="9">
    <source>
        <dbReference type="EMBL" id="SCL30826.1"/>
    </source>
</evidence>
<comment type="subcellular location">
    <subcellularLocation>
        <location evidence="1 7">Cell membrane</location>
        <topology evidence="1 7">Multi-pass membrane protein</topology>
    </subcellularLocation>
</comment>
<evidence type="ECO:0000256" key="6">
    <source>
        <dbReference type="ARBA" id="ARBA00023136"/>
    </source>
</evidence>
<evidence type="ECO:0000259" key="8">
    <source>
        <dbReference type="PROSITE" id="PS50928"/>
    </source>
</evidence>
<dbReference type="InterPro" id="IPR000515">
    <property type="entry name" value="MetI-like"/>
</dbReference>
<feature type="transmembrane region" description="Helical" evidence="7">
    <location>
        <begin position="12"/>
        <end position="32"/>
    </location>
</feature>
<dbReference type="GO" id="GO:0005886">
    <property type="term" value="C:plasma membrane"/>
    <property type="evidence" value="ECO:0007669"/>
    <property type="project" value="UniProtKB-SubCell"/>
</dbReference>
<evidence type="ECO:0000256" key="5">
    <source>
        <dbReference type="ARBA" id="ARBA00022989"/>
    </source>
</evidence>
<evidence type="ECO:0000256" key="2">
    <source>
        <dbReference type="ARBA" id="ARBA00022448"/>
    </source>
</evidence>
<dbReference type="AlphaFoldDB" id="A0A1C6SMN0"/>
<keyword evidence="5 7" id="KW-1133">Transmembrane helix</keyword>
<keyword evidence="4 7" id="KW-0812">Transmembrane</keyword>
<dbReference type="Gene3D" id="1.10.3720.10">
    <property type="entry name" value="MetI-like"/>
    <property type="match status" value="1"/>
</dbReference>
<name>A0A1C6SMN0_9ACTN</name>
<evidence type="ECO:0000256" key="1">
    <source>
        <dbReference type="ARBA" id="ARBA00004651"/>
    </source>
</evidence>
<keyword evidence="10" id="KW-1185">Reference proteome</keyword>
<dbReference type="Pfam" id="PF00528">
    <property type="entry name" value="BPD_transp_1"/>
    <property type="match status" value="1"/>
</dbReference>
<dbReference type="PANTHER" id="PTHR32243:SF18">
    <property type="entry name" value="INNER MEMBRANE ABC TRANSPORTER PERMEASE PROTEIN YCJP"/>
    <property type="match status" value="1"/>
</dbReference>
<keyword evidence="6 7" id="KW-0472">Membrane</keyword>
<feature type="transmembrane region" description="Helical" evidence="7">
    <location>
        <begin position="243"/>
        <end position="264"/>
    </location>
</feature>
<dbReference type="CDD" id="cd06261">
    <property type="entry name" value="TM_PBP2"/>
    <property type="match status" value="1"/>
</dbReference>
<reference evidence="10" key="1">
    <citation type="submission" date="2016-06" db="EMBL/GenBank/DDBJ databases">
        <authorList>
            <person name="Varghese N."/>
            <person name="Submissions Spin"/>
        </authorList>
    </citation>
    <scope>NUCLEOTIDE SEQUENCE [LARGE SCALE GENOMIC DNA]</scope>
    <source>
        <strain evidence="10">DSM 45431</strain>
    </source>
</reference>
<keyword evidence="2 7" id="KW-0813">Transport</keyword>
<feature type="transmembrane region" description="Helical" evidence="7">
    <location>
        <begin position="110"/>
        <end position="130"/>
    </location>
</feature>
<evidence type="ECO:0000256" key="7">
    <source>
        <dbReference type="RuleBase" id="RU363032"/>
    </source>
</evidence>
<dbReference type="InterPro" id="IPR035906">
    <property type="entry name" value="MetI-like_sf"/>
</dbReference>
<organism evidence="9 10">
    <name type="scientific">Micromonospora rhizosphaerae</name>
    <dbReference type="NCBI Taxonomy" id="568872"/>
    <lineage>
        <taxon>Bacteria</taxon>
        <taxon>Bacillati</taxon>
        <taxon>Actinomycetota</taxon>
        <taxon>Actinomycetes</taxon>
        <taxon>Micromonosporales</taxon>
        <taxon>Micromonosporaceae</taxon>
        <taxon>Micromonospora</taxon>
    </lineage>
</organism>
<dbReference type="STRING" id="568872.GA0070624_4151"/>
<gene>
    <name evidence="9" type="ORF">GA0070624_4151</name>
</gene>
<evidence type="ECO:0000256" key="3">
    <source>
        <dbReference type="ARBA" id="ARBA00022475"/>
    </source>
</evidence>
<dbReference type="Proteomes" id="UP000199413">
    <property type="component" value="Unassembled WGS sequence"/>
</dbReference>
<evidence type="ECO:0000313" key="10">
    <source>
        <dbReference type="Proteomes" id="UP000199413"/>
    </source>
</evidence>
<accession>A0A1C6SMN0</accession>
<dbReference type="EMBL" id="FMHV01000002">
    <property type="protein sequence ID" value="SCL30826.1"/>
    <property type="molecule type" value="Genomic_DNA"/>
</dbReference>
<feature type="transmembrane region" description="Helical" evidence="7">
    <location>
        <begin position="76"/>
        <end position="98"/>
    </location>
</feature>
<dbReference type="PANTHER" id="PTHR32243">
    <property type="entry name" value="MALTOSE TRANSPORT SYSTEM PERMEASE-RELATED"/>
    <property type="match status" value="1"/>
</dbReference>
<keyword evidence="3" id="KW-1003">Cell membrane</keyword>
<feature type="domain" description="ABC transmembrane type-1" evidence="8">
    <location>
        <begin position="72"/>
        <end position="264"/>
    </location>
</feature>
<dbReference type="InterPro" id="IPR050901">
    <property type="entry name" value="BP-dep_ABC_trans_perm"/>
</dbReference>
<dbReference type="SUPFAM" id="SSF161098">
    <property type="entry name" value="MetI-like"/>
    <property type="match status" value="1"/>
</dbReference>
<feature type="transmembrane region" description="Helical" evidence="7">
    <location>
        <begin position="188"/>
        <end position="209"/>
    </location>
</feature>